<dbReference type="Pfam" id="PF25583">
    <property type="entry name" value="WCX"/>
    <property type="match status" value="1"/>
</dbReference>
<dbReference type="PANTHER" id="PTHR34580">
    <property type="match status" value="1"/>
</dbReference>
<dbReference type="PROSITE" id="PS52050">
    <property type="entry name" value="WYL"/>
    <property type="match status" value="1"/>
</dbReference>
<dbReference type="SUPFAM" id="SSF51197">
    <property type="entry name" value="Clavaminate synthase-like"/>
    <property type="match status" value="1"/>
</dbReference>
<evidence type="ECO:0000259" key="1">
    <source>
        <dbReference type="Pfam" id="PF13280"/>
    </source>
</evidence>
<dbReference type="Proteomes" id="UP001501126">
    <property type="component" value="Unassembled WGS sequence"/>
</dbReference>
<protein>
    <recommendedName>
        <fullName evidence="5">WYL domain-containing protein</fullName>
    </recommendedName>
</protein>
<dbReference type="EMBL" id="BAAAFH010000001">
    <property type="protein sequence ID" value="GAA0873604.1"/>
    <property type="molecule type" value="Genomic_DNA"/>
</dbReference>
<dbReference type="Pfam" id="PF05721">
    <property type="entry name" value="PhyH"/>
    <property type="match status" value="1"/>
</dbReference>
<proteinExistence type="predicted"/>
<dbReference type="RefSeq" id="WP_343783799.1">
    <property type="nucleotide sequence ID" value="NZ_BAAAFH010000001.1"/>
</dbReference>
<organism evidence="3 4">
    <name type="scientific">Wandonia haliotis</name>
    <dbReference type="NCBI Taxonomy" id="574963"/>
    <lineage>
        <taxon>Bacteria</taxon>
        <taxon>Pseudomonadati</taxon>
        <taxon>Bacteroidota</taxon>
        <taxon>Flavobacteriia</taxon>
        <taxon>Flavobacteriales</taxon>
        <taxon>Crocinitomicaceae</taxon>
        <taxon>Wandonia</taxon>
    </lineage>
</organism>
<evidence type="ECO:0000259" key="2">
    <source>
        <dbReference type="Pfam" id="PF25583"/>
    </source>
</evidence>
<feature type="domain" description="WYL" evidence="1">
    <location>
        <begin position="154"/>
        <end position="222"/>
    </location>
</feature>
<dbReference type="InterPro" id="IPR051534">
    <property type="entry name" value="CBASS_pafABC_assoc_protein"/>
</dbReference>
<comment type="caution">
    <text evidence="3">The sequence shown here is derived from an EMBL/GenBank/DDBJ whole genome shotgun (WGS) entry which is preliminary data.</text>
</comment>
<dbReference type="PANTHER" id="PTHR34580:SF9">
    <property type="entry name" value="SLL5097 PROTEIN"/>
    <property type="match status" value="1"/>
</dbReference>
<dbReference type="Pfam" id="PF13280">
    <property type="entry name" value="WYL"/>
    <property type="match status" value="1"/>
</dbReference>
<gene>
    <name evidence="3" type="ORF">GCM10009118_00120</name>
</gene>
<dbReference type="InterPro" id="IPR008775">
    <property type="entry name" value="Phytyl_CoA_dOase-like"/>
</dbReference>
<sequence length="574" mass="66964">MAQNKNALIRYKTIDKCLQNQYHKWTLEDLIEACSDALYEYEGRDVNVSKRTVQLDIQLMRSDKLGYNAPIVVYDKKYYKYDDPDYRMTDIPLNEGDMQVLTESVEMLKQFRDFSLFSELGDIIQKLEDRIYTEKTHQPAVIHLDKNERLKGLEHLDALYQAIVKKLVLKIRYKSFSAKESSEMTFYPFILKEYNNRWFLVGKNKRNGSIITLALDRIVSVEYDLKKEALEEPFDGDAYYKNTIGVTVMDEKYVDRVILKVDASNAPYLVTKPLHHSQRVLEQLPDDGIILELFVHHNFELERLILGFGDTVQVLQPSSLRRRIQDQLQNALDQYRTHLHQPNLVAASRKLERNGYVVLNDIYTRKEIREIGKKIYIYFDKHDEPTFGKRTLLKDIPELKKIVLNRNLRKIVQVVDENAFLTKAIYFDKPDTDNWYVTWHQDVPVNVNKRIETDGFSSWTNRNGITSVCPPEEILKCTFSIRVHLDQATVKNGALKVIPGSHSQRYSDGEKEAIISSATPVTIEVQEGGVQLMKPLLLHASSKAQNQKRRRVIHLEFCSMELPGELEWLEREEL</sequence>
<evidence type="ECO:0000313" key="4">
    <source>
        <dbReference type="Proteomes" id="UP001501126"/>
    </source>
</evidence>
<evidence type="ECO:0000313" key="3">
    <source>
        <dbReference type="EMBL" id="GAA0873604.1"/>
    </source>
</evidence>
<dbReference type="Gene3D" id="2.60.120.620">
    <property type="entry name" value="q2cbj1_9rhob like domain"/>
    <property type="match status" value="1"/>
</dbReference>
<dbReference type="InterPro" id="IPR026881">
    <property type="entry name" value="WYL_dom"/>
</dbReference>
<keyword evidence="4" id="KW-1185">Reference proteome</keyword>
<dbReference type="InterPro" id="IPR057727">
    <property type="entry name" value="WCX_dom"/>
</dbReference>
<name>A0ABN1MK61_9FLAO</name>
<reference evidence="3 4" key="1">
    <citation type="journal article" date="2019" name="Int. J. Syst. Evol. Microbiol.">
        <title>The Global Catalogue of Microorganisms (GCM) 10K type strain sequencing project: providing services to taxonomists for standard genome sequencing and annotation.</title>
        <authorList>
            <consortium name="The Broad Institute Genomics Platform"/>
            <consortium name="The Broad Institute Genome Sequencing Center for Infectious Disease"/>
            <person name="Wu L."/>
            <person name="Ma J."/>
        </authorList>
    </citation>
    <scope>NUCLEOTIDE SEQUENCE [LARGE SCALE GENOMIC DNA]</scope>
    <source>
        <strain evidence="3 4">JCM 16083</strain>
    </source>
</reference>
<accession>A0ABN1MK61</accession>
<feature type="domain" description="WCX" evidence="2">
    <location>
        <begin position="256"/>
        <end position="332"/>
    </location>
</feature>
<evidence type="ECO:0008006" key="5">
    <source>
        <dbReference type="Google" id="ProtNLM"/>
    </source>
</evidence>